<evidence type="ECO:0000313" key="3">
    <source>
        <dbReference type="Proteomes" id="UP001303046"/>
    </source>
</evidence>
<comment type="caution">
    <text evidence="2">The sequence shown here is derived from an EMBL/GenBank/DDBJ whole genome shotgun (WGS) entry which is preliminary data.</text>
</comment>
<dbReference type="Gene3D" id="1.25.40.180">
    <property type="match status" value="1"/>
</dbReference>
<evidence type="ECO:0000256" key="1">
    <source>
        <dbReference type="SAM" id="MobiDB-lite"/>
    </source>
</evidence>
<dbReference type="InterPro" id="IPR016024">
    <property type="entry name" value="ARM-type_fold"/>
</dbReference>
<organism evidence="2 3">
    <name type="scientific">Necator americanus</name>
    <name type="common">Human hookworm</name>
    <dbReference type="NCBI Taxonomy" id="51031"/>
    <lineage>
        <taxon>Eukaryota</taxon>
        <taxon>Metazoa</taxon>
        <taxon>Ecdysozoa</taxon>
        <taxon>Nematoda</taxon>
        <taxon>Chromadorea</taxon>
        <taxon>Rhabditida</taxon>
        <taxon>Rhabditina</taxon>
        <taxon>Rhabditomorpha</taxon>
        <taxon>Strongyloidea</taxon>
        <taxon>Ancylostomatidae</taxon>
        <taxon>Bunostominae</taxon>
        <taxon>Necator</taxon>
    </lineage>
</organism>
<evidence type="ECO:0000313" key="2">
    <source>
        <dbReference type="EMBL" id="KAK6737095.1"/>
    </source>
</evidence>
<reference evidence="2 3" key="1">
    <citation type="submission" date="2023-08" db="EMBL/GenBank/DDBJ databases">
        <title>A Necator americanus chromosomal reference genome.</title>
        <authorList>
            <person name="Ilik V."/>
            <person name="Petrzelkova K.J."/>
            <person name="Pardy F."/>
            <person name="Fuh T."/>
            <person name="Niatou-Singa F.S."/>
            <person name="Gouil Q."/>
            <person name="Baker L."/>
            <person name="Ritchie M.E."/>
            <person name="Jex A.R."/>
            <person name="Gazzola D."/>
            <person name="Li H."/>
            <person name="Toshio Fujiwara R."/>
            <person name="Zhan B."/>
            <person name="Aroian R.V."/>
            <person name="Pafco B."/>
            <person name="Schwarz E.M."/>
        </authorList>
    </citation>
    <scope>NUCLEOTIDE SEQUENCE [LARGE SCALE GENOMIC DNA]</scope>
    <source>
        <strain evidence="2 3">Aroian</strain>
        <tissue evidence="2">Whole animal</tissue>
    </source>
</reference>
<evidence type="ECO:0008006" key="4">
    <source>
        <dbReference type="Google" id="ProtNLM"/>
    </source>
</evidence>
<feature type="compositionally biased region" description="Basic and acidic residues" evidence="1">
    <location>
        <begin position="458"/>
        <end position="492"/>
    </location>
</feature>
<dbReference type="EMBL" id="JAVFWL010000002">
    <property type="protein sequence ID" value="KAK6737095.1"/>
    <property type="molecule type" value="Genomic_DNA"/>
</dbReference>
<proteinExistence type="predicted"/>
<keyword evidence="3" id="KW-1185">Reference proteome</keyword>
<protein>
    <recommendedName>
        <fullName evidence="4">MIF4G domain protein</fullName>
    </recommendedName>
</protein>
<name>A0ABR1CG87_NECAM</name>
<dbReference type="SUPFAM" id="SSF48371">
    <property type="entry name" value="ARM repeat"/>
    <property type="match status" value="1"/>
</dbReference>
<gene>
    <name evidence="2" type="primary">Necator_chrII.g7449</name>
    <name evidence="2" type="ORF">RB195_019656</name>
</gene>
<feature type="region of interest" description="Disordered" evidence="1">
    <location>
        <begin position="458"/>
        <end position="500"/>
    </location>
</feature>
<accession>A0ABR1CG87</accession>
<sequence length="500" mass="56375">MPLIVSDPNSRAPMGFDESLLKVQEDRLEVISVTIQQTAMSDKWNYQQNRGPHPDTSYNDWAYNGFQQHHRPPDYFNQTNFGVPPQFQNHTAGMQQRLPNFPLNPNAAAFIPRGFHRPNHSGPAMSFYPGEDVEVRAYEAMYNQFGSNVQDEYIPSQELHHDMVHSDNLVSLQEIQVGLEQLLNDADDFDSWSGAIRDRMVEKRMSAPTRIVAVHMIFEMAIAVSSRPLSGNNPQHTLARLVCFLCSEIPSLLRDAVLKLLCDFHGKRLSLQTEQRINLCVFFAEIYEKIETENGSRIDKVGEALLEQLDDLLKLEMNDPLMKTIIQLVKLCGRHLDASSMTEPRVNQLLTKLLAFAKGHPQLSESVKTQIMCVVDLRKSGWGICVRGNGGTPETATSSSNFSLPSSGIIVGDDGAALELNEEERSFLESQFNAMDGLEDTEHDHSFDDQEVLKDFGAFVKEEEDREEERKTASMLEKLKMCESDTKSEKPESTTSSSCL</sequence>
<dbReference type="Proteomes" id="UP001303046">
    <property type="component" value="Unassembled WGS sequence"/>
</dbReference>